<name>M7NYP3_9BACT</name>
<dbReference type="Proteomes" id="UP000011910">
    <property type="component" value="Unassembled WGS sequence"/>
</dbReference>
<sequence>MLHFCLPVVAGLTACTQLGMESAQAPSDQLLYQSETFAVYADRVTQNLYEAAALSPTALISNYQSPANDQFSRGIDFKFSLNGKDNELPVGVNHFLVLYPEGDEGIVSPLITFGQTYTDTRPVPADDFLEQNVRFRIRLDMRPVLEAFARQGYYQDYRGERIYQSDFRGVYVAGNAEPLSWDFENLPSREGMQLQDPDGDGIYETTLVLNPYNPENFTANRWELTEDISAYPQYRSSQLLVDALYAMSLEEMKLDVRPDQTFMAGEKWNGVWTRDISYSIVLALAAIEPQISKNSLMAKVKDGRIIQDTGTGGSWPVSTDRTTWALAAWEVYAVTGDQQWLRQAYDIIKKSAEEDLQVAFNEQTGLFKGESSFLDWRKQSYPQWMGPVPIYLSETLGTNVVHYETYQILGRMAQLLGEPAERWQQVAQRVKQGLNKHLWQPDRGFYGQYLYGNAYLALSPRAEALGEALAVLYGVADAGQVQQVISRTPMTAFGATSIYPQIPNVPPYHNEGIWPFVQAYWNWAAARAGNEQALLHGLAATYRSAALFLTNKENFVASTGDFNGTEINSDRQLWSVAGNLAMVYRVFFGMQFEPGGIRFSPSVPEVYGGQRSLTNFRYRNAVLQLELSGWGNQIEQMELDGRVLDEPFIPADLQGEHRVLIRLSNSPYPQKPYAVVDNHFSLPAPEVQFTQQALRWQPVAGAVQYQIWQNGSLAAESADTQYPLGNGLAAYAEYMVAAVDEAGWPSFFSEPVQVVDPARVQLIEAEQLAPAASLQYEGYSGKGFVELSRQQNTHISFRVQVPQAGEYLLDVRFSNGSGPVNTDNKAAIRSLYVGEAYAGPVVMPQLGTEEWSNWGRSNPLRLQLQQGENQLQLRFMPWNENMNSEVNRAMLDQIRLIRL</sequence>
<dbReference type="SUPFAM" id="SSF49785">
    <property type="entry name" value="Galactose-binding domain-like"/>
    <property type="match status" value="1"/>
</dbReference>
<gene>
    <name evidence="2" type="ORF">ADICEAN_01358</name>
</gene>
<dbReference type="Gene3D" id="2.60.120.260">
    <property type="entry name" value="Galactose-binding domain-like"/>
    <property type="match status" value="1"/>
</dbReference>
<dbReference type="SUPFAM" id="SSF48208">
    <property type="entry name" value="Six-hairpin glycosidases"/>
    <property type="match status" value="1"/>
</dbReference>
<dbReference type="AlphaFoldDB" id="M7NYP3"/>
<evidence type="ECO:0000313" key="2">
    <source>
        <dbReference type="EMBL" id="EMR03509.1"/>
    </source>
</evidence>
<dbReference type="eggNOG" id="COG3408">
    <property type="taxonomic scope" value="Bacteria"/>
</dbReference>
<reference evidence="2 3" key="1">
    <citation type="journal article" date="2013" name="Genome Announc.">
        <title>Draft Genome Sequence of Cesiribacter andamanensis Strain AMV16T, Isolated from a Soil Sample from a Mud Volcano in the Andaman Islands, India.</title>
        <authorList>
            <person name="Shivaji S."/>
            <person name="Ara S."/>
            <person name="Begum Z."/>
            <person name="Srinivas T.N."/>
            <person name="Singh A."/>
            <person name="Kumar Pinnaka A."/>
        </authorList>
    </citation>
    <scope>NUCLEOTIDE SEQUENCE [LARGE SCALE GENOMIC DNA]</scope>
    <source>
        <strain evidence="2 3">AMV16</strain>
    </source>
</reference>
<dbReference type="Gene3D" id="2.60.420.10">
    <property type="entry name" value="Maltose phosphorylase, domain 3"/>
    <property type="match status" value="1"/>
</dbReference>
<dbReference type="InterPro" id="IPR008928">
    <property type="entry name" value="6-hairpin_glycosidase_sf"/>
</dbReference>
<protein>
    <submittedName>
        <fullName evidence="2">Bacterial alpha-L-rhamnosidase</fullName>
    </submittedName>
</protein>
<dbReference type="Gene3D" id="1.50.10.10">
    <property type="match status" value="1"/>
</dbReference>
<dbReference type="InterPro" id="IPR035396">
    <property type="entry name" value="Bac_rhamnosid6H"/>
</dbReference>
<dbReference type="InterPro" id="IPR012341">
    <property type="entry name" value="6hp_glycosidase-like_sf"/>
</dbReference>
<feature type="domain" description="Alpha-L-rhamnosidase six-hairpin glycosidase" evidence="1">
    <location>
        <begin position="322"/>
        <end position="454"/>
    </location>
</feature>
<dbReference type="STRING" id="1279009.ADICEAN_01358"/>
<accession>M7NYP3</accession>
<dbReference type="Pfam" id="PF17389">
    <property type="entry name" value="Bac_rhamnosid6H"/>
    <property type="match status" value="1"/>
</dbReference>
<dbReference type="EMBL" id="AODQ01000024">
    <property type="protein sequence ID" value="EMR03509.1"/>
    <property type="molecule type" value="Genomic_DNA"/>
</dbReference>
<evidence type="ECO:0000259" key="1">
    <source>
        <dbReference type="Pfam" id="PF17389"/>
    </source>
</evidence>
<evidence type="ECO:0000313" key="3">
    <source>
        <dbReference type="Proteomes" id="UP000011910"/>
    </source>
</evidence>
<keyword evidence="3" id="KW-1185">Reference proteome</keyword>
<dbReference type="PATRIC" id="fig|1279009.4.peg.1376"/>
<organism evidence="2 3">
    <name type="scientific">Cesiribacter andamanensis AMV16</name>
    <dbReference type="NCBI Taxonomy" id="1279009"/>
    <lineage>
        <taxon>Bacteria</taxon>
        <taxon>Pseudomonadati</taxon>
        <taxon>Bacteroidota</taxon>
        <taxon>Cytophagia</taxon>
        <taxon>Cytophagales</taxon>
        <taxon>Cesiribacteraceae</taxon>
        <taxon>Cesiribacter</taxon>
    </lineage>
</organism>
<proteinExistence type="predicted"/>
<comment type="caution">
    <text evidence="2">The sequence shown here is derived from an EMBL/GenBank/DDBJ whole genome shotgun (WGS) entry which is preliminary data.</text>
</comment>
<dbReference type="GO" id="GO:0005975">
    <property type="term" value="P:carbohydrate metabolic process"/>
    <property type="evidence" value="ECO:0007669"/>
    <property type="project" value="InterPro"/>
</dbReference>
<dbReference type="InterPro" id="IPR008979">
    <property type="entry name" value="Galactose-bd-like_sf"/>
</dbReference>